<feature type="signal peptide" evidence="2">
    <location>
        <begin position="1"/>
        <end position="18"/>
    </location>
</feature>
<proteinExistence type="predicted"/>
<keyword evidence="2" id="KW-0732">Signal</keyword>
<dbReference type="AlphaFoldDB" id="A0A168IMK8"/>
<reference evidence="3 4" key="1">
    <citation type="journal article" date="2016" name="Genome Biol. Evol.">
        <title>Divergent and convergent evolution of fungal pathogenicity.</title>
        <authorList>
            <person name="Shang Y."/>
            <person name="Xiao G."/>
            <person name="Zheng P."/>
            <person name="Cen K."/>
            <person name="Zhan S."/>
            <person name="Wang C."/>
        </authorList>
    </citation>
    <scope>NUCLEOTIDE SEQUENCE [LARGE SCALE GENOMIC DNA]</scope>
    <source>
        <strain evidence="3 4">RCEF 1005</strain>
    </source>
</reference>
<gene>
    <name evidence="3" type="ORF">LEL_02927</name>
</gene>
<protein>
    <recommendedName>
        <fullName evidence="5">Cell wall galactomannoprotein Mp2/allergen F17-like protein</fullName>
    </recommendedName>
</protein>
<evidence type="ECO:0000313" key="4">
    <source>
        <dbReference type="Proteomes" id="UP000076881"/>
    </source>
</evidence>
<dbReference type="Proteomes" id="UP000076881">
    <property type="component" value="Unassembled WGS sequence"/>
</dbReference>
<evidence type="ECO:0008006" key="5">
    <source>
        <dbReference type="Google" id="ProtNLM"/>
    </source>
</evidence>
<feature type="region of interest" description="Disordered" evidence="1">
    <location>
        <begin position="397"/>
        <end position="425"/>
    </location>
</feature>
<accession>A0A168IMK8</accession>
<keyword evidence="4" id="KW-1185">Reference proteome</keyword>
<comment type="caution">
    <text evidence="3">The sequence shown here is derived from an EMBL/GenBank/DDBJ whole genome shotgun (WGS) entry which is preliminary data.</text>
</comment>
<dbReference type="OrthoDB" id="10661647at2759"/>
<feature type="chain" id="PRO_5007897879" description="Cell wall galactomannoprotein Mp2/allergen F17-like protein" evidence="2">
    <location>
        <begin position="19"/>
        <end position="425"/>
    </location>
</feature>
<evidence type="ECO:0000256" key="2">
    <source>
        <dbReference type="SAM" id="SignalP"/>
    </source>
</evidence>
<sequence>MKSAVVATVFTYLIGALAAPVSSNVKTTAVNASALHAVLNGTVTVSSKDAKLVNGLVAALANRDAPTARNSTAIAPAAPSPVTPQISVGSEAAKILEDVDKATGGLIFQGISPEDKKKLADLLKSSHPELIPIKVVFDEAEGATQATEQKLTSILKDNGITEAAIRKMYDQGLISDLVRLLGGLFKDLPVAGPLASSAIEKAGSPVNGLTKDPVGAVGGMGKNPTGTVSNLVGDLTGSAKGAATSTNAASDLIKDPLGAVGGLLRGVAGATKVAAGATDSVSDLTKDPLGAVESLLGDATGANNGATSAAQSAAGASPTGAVSGLLKDPLGTVVKTVGDIGNTAVGATGTLANAAKLPAKREEQPVIDTEGLRLEVPGIEPVLAAILEDITGSVKASSGNAPAVSGTPKPDVGDAPAAGVLTMSA</sequence>
<evidence type="ECO:0000256" key="1">
    <source>
        <dbReference type="SAM" id="MobiDB-lite"/>
    </source>
</evidence>
<organism evidence="3 4">
    <name type="scientific">Akanthomyces lecanii RCEF 1005</name>
    <dbReference type="NCBI Taxonomy" id="1081108"/>
    <lineage>
        <taxon>Eukaryota</taxon>
        <taxon>Fungi</taxon>
        <taxon>Dikarya</taxon>
        <taxon>Ascomycota</taxon>
        <taxon>Pezizomycotina</taxon>
        <taxon>Sordariomycetes</taxon>
        <taxon>Hypocreomycetidae</taxon>
        <taxon>Hypocreales</taxon>
        <taxon>Cordycipitaceae</taxon>
        <taxon>Akanthomyces</taxon>
        <taxon>Cordyceps confragosa</taxon>
    </lineage>
</organism>
<evidence type="ECO:0000313" key="3">
    <source>
        <dbReference type="EMBL" id="OAA79441.1"/>
    </source>
</evidence>
<dbReference type="EMBL" id="AZHF01000002">
    <property type="protein sequence ID" value="OAA79441.1"/>
    <property type="molecule type" value="Genomic_DNA"/>
</dbReference>
<name>A0A168IMK8_CORDF</name>